<dbReference type="EMBL" id="BGZK01000500">
    <property type="protein sequence ID" value="GBP47383.1"/>
    <property type="molecule type" value="Genomic_DNA"/>
</dbReference>
<organism evidence="1 2">
    <name type="scientific">Eumeta variegata</name>
    <name type="common">Bagworm moth</name>
    <name type="synonym">Eumeta japonica</name>
    <dbReference type="NCBI Taxonomy" id="151549"/>
    <lineage>
        <taxon>Eukaryota</taxon>
        <taxon>Metazoa</taxon>
        <taxon>Ecdysozoa</taxon>
        <taxon>Arthropoda</taxon>
        <taxon>Hexapoda</taxon>
        <taxon>Insecta</taxon>
        <taxon>Pterygota</taxon>
        <taxon>Neoptera</taxon>
        <taxon>Endopterygota</taxon>
        <taxon>Lepidoptera</taxon>
        <taxon>Glossata</taxon>
        <taxon>Ditrysia</taxon>
        <taxon>Tineoidea</taxon>
        <taxon>Psychidae</taxon>
        <taxon>Oiketicinae</taxon>
        <taxon>Eumeta</taxon>
    </lineage>
</organism>
<reference evidence="1 2" key="1">
    <citation type="journal article" date="2019" name="Commun. Biol.">
        <title>The bagworm genome reveals a unique fibroin gene that provides high tensile strength.</title>
        <authorList>
            <person name="Kono N."/>
            <person name="Nakamura H."/>
            <person name="Ohtoshi R."/>
            <person name="Tomita M."/>
            <person name="Numata K."/>
            <person name="Arakawa K."/>
        </authorList>
    </citation>
    <scope>NUCLEOTIDE SEQUENCE [LARGE SCALE GENOMIC DNA]</scope>
</reference>
<accession>A0A4C1W8M6</accession>
<evidence type="ECO:0000313" key="1">
    <source>
        <dbReference type="EMBL" id="GBP47383.1"/>
    </source>
</evidence>
<evidence type="ECO:0000313" key="2">
    <source>
        <dbReference type="Proteomes" id="UP000299102"/>
    </source>
</evidence>
<protein>
    <submittedName>
        <fullName evidence="1">Uncharacterized protein</fullName>
    </submittedName>
</protein>
<keyword evidence="2" id="KW-1185">Reference proteome</keyword>
<comment type="caution">
    <text evidence="1">The sequence shown here is derived from an EMBL/GenBank/DDBJ whole genome shotgun (WGS) entry which is preliminary data.</text>
</comment>
<name>A0A4C1W8M6_EUMVA</name>
<sequence length="104" mass="11735">MRRFDAPRPFCLLPGAPILGHCDAFVINFTAAECRAFDNGPVVKSVHYEPEDTGFDFDRVSRRTDEYVFNRMELSSAPARLAPCLREHLKPPARDVVITLVTTI</sequence>
<gene>
    <name evidence="1" type="ORF">EVAR_38985_1</name>
</gene>
<proteinExistence type="predicted"/>
<dbReference type="Proteomes" id="UP000299102">
    <property type="component" value="Unassembled WGS sequence"/>
</dbReference>
<dbReference type="AlphaFoldDB" id="A0A4C1W8M6"/>